<organism evidence="2 3">
    <name type="scientific">Puccinia triticina</name>
    <dbReference type="NCBI Taxonomy" id="208348"/>
    <lineage>
        <taxon>Eukaryota</taxon>
        <taxon>Fungi</taxon>
        <taxon>Dikarya</taxon>
        <taxon>Basidiomycota</taxon>
        <taxon>Pucciniomycotina</taxon>
        <taxon>Pucciniomycetes</taxon>
        <taxon>Pucciniales</taxon>
        <taxon>Pucciniaceae</taxon>
        <taxon>Puccinia</taxon>
    </lineage>
</organism>
<sequence>MRGGPAGALTTEPVVACTEVTRKEVASSLCVRQSPSSSFFLPPHPHSPGRRGRKRGYLGGSNGPSTSNSRRRSDDGPAFCVRNGCAKHGVVGWMPPEHERPVRLIQPRRPPPLTPEHPSDKHQLVAGLQALALPPPRENDALLADLGGELRHPVGCAHLVARTMWDVDSW</sequence>
<proteinExistence type="predicted"/>
<protein>
    <submittedName>
        <fullName evidence="2">Uncharacterized protein</fullName>
    </submittedName>
</protein>
<evidence type="ECO:0000313" key="2">
    <source>
        <dbReference type="EMBL" id="WAQ90451.1"/>
    </source>
</evidence>
<gene>
    <name evidence="2" type="ORF">PtA15_12A440</name>
</gene>
<reference evidence="2" key="1">
    <citation type="submission" date="2022-10" db="EMBL/GenBank/DDBJ databases">
        <title>Puccinia triticina Genome sequencing and assembly.</title>
        <authorList>
            <person name="Li C."/>
        </authorList>
    </citation>
    <scope>NUCLEOTIDE SEQUENCE</scope>
    <source>
        <strain evidence="2">Pt15</strain>
    </source>
</reference>
<dbReference type="GeneID" id="77802945"/>
<evidence type="ECO:0000313" key="3">
    <source>
        <dbReference type="Proteomes" id="UP001164743"/>
    </source>
</evidence>
<dbReference type="RefSeq" id="XP_053026006.1">
    <property type="nucleotide sequence ID" value="XM_053162050.1"/>
</dbReference>
<feature type="compositionally biased region" description="Basic residues" evidence="1">
    <location>
        <begin position="47"/>
        <end position="56"/>
    </location>
</feature>
<accession>A0ABY7CZ28</accession>
<dbReference type="Proteomes" id="UP001164743">
    <property type="component" value="Chromosome 12A"/>
</dbReference>
<dbReference type="EMBL" id="CP110432">
    <property type="protein sequence ID" value="WAQ90451.1"/>
    <property type="molecule type" value="Genomic_DNA"/>
</dbReference>
<feature type="region of interest" description="Disordered" evidence="1">
    <location>
        <begin position="32"/>
        <end position="78"/>
    </location>
</feature>
<name>A0ABY7CZ28_9BASI</name>
<evidence type="ECO:0000256" key="1">
    <source>
        <dbReference type="SAM" id="MobiDB-lite"/>
    </source>
</evidence>
<keyword evidence="3" id="KW-1185">Reference proteome</keyword>